<dbReference type="EMBL" id="CM055104">
    <property type="protein sequence ID" value="KAJ7533637.1"/>
    <property type="molecule type" value="Genomic_DNA"/>
</dbReference>
<protein>
    <submittedName>
        <fullName evidence="1">Uncharacterized protein</fullName>
    </submittedName>
</protein>
<reference evidence="2" key="1">
    <citation type="journal article" date="2024" name="Proc. Natl. Acad. Sci. U.S.A.">
        <title>Extraordinary preservation of gene collinearity over three hundred million years revealed in homosporous lycophytes.</title>
        <authorList>
            <person name="Li C."/>
            <person name="Wickell D."/>
            <person name="Kuo L.Y."/>
            <person name="Chen X."/>
            <person name="Nie B."/>
            <person name="Liao X."/>
            <person name="Peng D."/>
            <person name="Ji J."/>
            <person name="Jenkins J."/>
            <person name="Williams M."/>
            <person name="Shu S."/>
            <person name="Plott C."/>
            <person name="Barry K."/>
            <person name="Rajasekar S."/>
            <person name="Grimwood J."/>
            <person name="Han X."/>
            <person name="Sun S."/>
            <person name="Hou Z."/>
            <person name="He W."/>
            <person name="Dai G."/>
            <person name="Sun C."/>
            <person name="Schmutz J."/>
            <person name="Leebens-Mack J.H."/>
            <person name="Li F.W."/>
            <person name="Wang L."/>
        </authorList>
    </citation>
    <scope>NUCLEOTIDE SEQUENCE [LARGE SCALE GENOMIC DNA]</scope>
    <source>
        <strain evidence="2">cv. PW_Plant_1</strain>
    </source>
</reference>
<keyword evidence="2" id="KW-1185">Reference proteome</keyword>
<dbReference type="Proteomes" id="UP001162992">
    <property type="component" value="Chromosome 13"/>
</dbReference>
<evidence type="ECO:0000313" key="1">
    <source>
        <dbReference type="EMBL" id="KAJ7533637.1"/>
    </source>
</evidence>
<comment type="caution">
    <text evidence="1">The sequence shown here is derived from an EMBL/GenBank/DDBJ whole genome shotgun (WGS) entry which is preliminary data.</text>
</comment>
<sequence>MSTDLDSSSACRDHHWKEANGVCHSCLTERLLSVTCASKATQLSTAHTDSADQSRAKEDSNRASNNLSEDISIFPTADASFSWQSSKPGNGALQRGGYSKEFLCHTEDDQRICLVYFDSDMAESDFSYSQNKSFKVADSCRKEGADLAGRKAHCSRYSSLRMDPGSKPEKKHKILRTPTSFRRLFSSSKTTMDRCTNHQSEESYDQPDPKARLMRTSSVREGILSSDCKSRSLKKVSCIESNGSDSRESQRSNLEEIQALRSVLPVTFTGCYDRITKTMQHESNHKFPYQSCSKESMNQPGGRPVWRKDITSPLRIFNKNLSYNSREKDQGIDLEKHFQGATTSWSIANTLVESDRRQSYQSPAHTAFFKEQSQLSFRYSPMQMRTCRRRKGMENRHGIFHLSPYSLEIDGWNSYLSQMAYRRSSTVKHKPI</sequence>
<gene>
    <name evidence="1" type="ORF">O6H91_13G058100</name>
</gene>
<accession>A0ACC2BV22</accession>
<organism evidence="1 2">
    <name type="scientific">Diphasiastrum complanatum</name>
    <name type="common">Issler's clubmoss</name>
    <name type="synonym">Lycopodium complanatum</name>
    <dbReference type="NCBI Taxonomy" id="34168"/>
    <lineage>
        <taxon>Eukaryota</taxon>
        <taxon>Viridiplantae</taxon>
        <taxon>Streptophyta</taxon>
        <taxon>Embryophyta</taxon>
        <taxon>Tracheophyta</taxon>
        <taxon>Lycopodiopsida</taxon>
        <taxon>Lycopodiales</taxon>
        <taxon>Lycopodiaceae</taxon>
        <taxon>Lycopodioideae</taxon>
        <taxon>Diphasiastrum</taxon>
    </lineage>
</organism>
<proteinExistence type="predicted"/>
<name>A0ACC2BV22_DIPCM</name>
<evidence type="ECO:0000313" key="2">
    <source>
        <dbReference type="Proteomes" id="UP001162992"/>
    </source>
</evidence>